<feature type="compositionally biased region" description="Low complexity" evidence="1">
    <location>
        <begin position="184"/>
        <end position="202"/>
    </location>
</feature>
<evidence type="ECO:0000256" key="1">
    <source>
        <dbReference type="SAM" id="MobiDB-lite"/>
    </source>
</evidence>
<dbReference type="AlphaFoldDB" id="A0A344UBG7"/>
<dbReference type="InterPro" id="IPR035992">
    <property type="entry name" value="Ricin_B-like_lectins"/>
</dbReference>
<feature type="region of interest" description="Disordered" evidence="1">
    <location>
        <begin position="95"/>
        <end position="115"/>
    </location>
</feature>
<dbReference type="EMBL" id="CP030864">
    <property type="protein sequence ID" value="AXE28238.1"/>
    <property type="molecule type" value="Genomic_DNA"/>
</dbReference>
<reference evidence="2 3" key="1">
    <citation type="submission" date="2018-01" db="EMBL/GenBank/DDBJ databases">
        <title>Draft genome Sequence of streptomyces globosus LZH-48.</title>
        <authorList>
            <person name="Ran K."/>
            <person name="Li Z."/>
            <person name="Wei S."/>
            <person name="Dong R."/>
        </authorList>
    </citation>
    <scope>NUCLEOTIDE SEQUENCE [LARGE SCALE GENOMIC DNA]</scope>
    <source>
        <strain evidence="2 3">LZH-48</strain>
        <plasmid evidence="2 3">unnamed2</plasmid>
    </source>
</reference>
<evidence type="ECO:0000313" key="2">
    <source>
        <dbReference type="EMBL" id="AXE28238.1"/>
    </source>
</evidence>
<dbReference type="SUPFAM" id="SSF50370">
    <property type="entry name" value="Ricin B-like lectins"/>
    <property type="match status" value="1"/>
</dbReference>
<proteinExistence type="predicted"/>
<dbReference type="RefSeq" id="WP_114059398.1">
    <property type="nucleotide sequence ID" value="NZ_CP030864.1"/>
</dbReference>
<evidence type="ECO:0000313" key="3">
    <source>
        <dbReference type="Proteomes" id="UP000252004"/>
    </source>
</evidence>
<keyword evidence="3" id="KW-1185">Reference proteome</keyword>
<geneLocation type="plasmid" evidence="2 3">
    <name>unnamed2</name>
</geneLocation>
<organism evidence="2 3">
    <name type="scientific">Streptomyces globosus</name>
    <dbReference type="NCBI Taxonomy" id="68209"/>
    <lineage>
        <taxon>Bacteria</taxon>
        <taxon>Bacillati</taxon>
        <taxon>Actinomycetota</taxon>
        <taxon>Actinomycetes</taxon>
        <taxon>Kitasatosporales</taxon>
        <taxon>Streptomycetaceae</taxon>
        <taxon>Streptomyces</taxon>
    </lineage>
</organism>
<feature type="compositionally biased region" description="Low complexity" evidence="1">
    <location>
        <begin position="96"/>
        <end position="106"/>
    </location>
</feature>
<dbReference type="OrthoDB" id="3406160at2"/>
<keyword evidence="2" id="KW-0614">Plasmid</keyword>
<evidence type="ECO:0008006" key="4">
    <source>
        <dbReference type="Google" id="ProtNLM"/>
    </source>
</evidence>
<gene>
    <name evidence="2" type="ORF">C0216_32685</name>
</gene>
<dbReference type="CDD" id="cd00161">
    <property type="entry name" value="beta-trefoil_Ricin-like"/>
    <property type="match status" value="1"/>
</dbReference>
<protein>
    <recommendedName>
        <fullName evidence="4">XRE family transcriptional regulator</fullName>
    </recommendedName>
</protein>
<feature type="region of interest" description="Disordered" evidence="1">
    <location>
        <begin position="171"/>
        <end position="227"/>
    </location>
</feature>
<name>A0A344UBG7_9ACTN</name>
<sequence>MGDTGPDPKDARTPAEFVAAMRRLRSWADLSYRQLERRAEDAGDVLPRATTSAALARTDLPREELLIAFVRACGGSAATVEAWVDARRRLAMREPAGAGDSGAADGPRPNSTYAATASNDLTASHTAAALGAKTAPDTDRTGRRRTLRMTAAGAGIAAALLALIAAWPSGKTDDKPTAAPPSPGNSGSRPPAGAAPQPGSTPRADSASATPASTGMPESGWVRMHPANSSSLCITEGRERNGRTHREIAVQRPCTEALQPRVYLESLGDQTYRIQWHHPRIGKGCLGVDEALVEGAQLMSPGDCTDAPGLKYRLEPSAGGYRLRPLDSDQCIGILPPRTGGAEAIQAECTGTEDQAFRFSPAATP</sequence>
<dbReference type="Proteomes" id="UP000252004">
    <property type="component" value="Plasmid unnamed2"/>
</dbReference>
<dbReference type="KEGG" id="sgz:C0216_32685"/>
<dbReference type="Gene3D" id="2.80.10.50">
    <property type="match status" value="1"/>
</dbReference>
<accession>A0A344UBG7</accession>